<evidence type="ECO:0000256" key="6">
    <source>
        <dbReference type="ARBA" id="ARBA00022918"/>
    </source>
</evidence>
<keyword evidence="1" id="KW-0808">Transferase</keyword>
<keyword evidence="2" id="KW-0548">Nucleotidyltransferase</keyword>
<feature type="non-terminal residue" evidence="8">
    <location>
        <position position="122"/>
    </location>
</feature>
<dbReference type="EMBL" id="BKCJ011363822">
    <property type="protein sequence ID" value="GFD25843.1"/>
    <property type="molecule type" value="Genomic_DNA"/>
</dbReference>
<feature type="domain" description="Reverse transcriptase RNase H-like" evidence="7">
    <location>
        <begin position="10"/>
        <end position="86"/>
    </location>
</feature>
<dbReference type="AlphaFoldDB" id="A0A699UUT3"/>
<evidence type="ECO:0000256" key="5">
    <source>
        <dbReference type="ARBA" id="ARBA00022801"/>
    </source>
</evidence>
<keyword evidence="3" id="KW-0540">Nuclease</keyword>
<evidence type="ECO:0000256" key="3">
    <source>
        <dbReference type="ARBA" id="ARBA00022722"/>
    </source>
</evidence>
<protein>
    <submittedName>
        <fullName evidence="8">Reverse transcriptase domain-containing protein</fullName>
    </submittedName>
</protein>
<evidence type="ECO:0000256" key="2">
    <source>
        <dbReference type="ARBA" id="ARBA00022695"/>
    </source>
</evidence>
<comment type="caution">
    <text evidence="8">The sequence shown here is derived from an EMBL/GenBank/DDBJ whole genome shotgun (WGS) entry which is preliminary data.</text>
</comment>
<dbReference type="PANTHER" id="PTHR48475:SF2">
    <property type="entry name" value="RIBONUCLEASE H"/>
    <property type="match status" value="1"/>
</dbReference>
<keyword evidence="4" id="KW-0255">Endonuclease</keyword>
<name>A0A699UUT3_TANCI</name>
<dbReference type="PANTHER" id="PTHR48475">
    <property type="entry name" value="RIBONUCLEASE H"/>
    <property type="match status" value="1"/>
</dbReference>
<dbReference type="InterPro" id="IPR041373">
    <property type="entry name" value="RT_RNaseH"/>
</dbReference>
<evidence type="ECO:0000259" key="7">
    <source>
        <dbReference type="Pfam" id="PF17917"/>
    </source>
</evidence>
<dbReference type="GO" id="GO:0003964">
    <property type="term" value="F:RNA-directed DNA polymerase activity"/>
    <property type="evidence" value="ECO:0007669"/>
    <property type="project" value="UniProtKB-KW"/>
</dbReference>
<keyword evidence="5" id="KW-0378">Hydrolase</keyword>
<organism evidence="8">
    <name type="scientific">Tanacetum cinerariifolium</name>
    <name type="common">Dalmatian daisy</name>
    <name type="synonym">Chrysanthemum cinerariifolium</name>
    <dbReference type="NCBI Taxonomy" id="118510"/>
    <lineage>
        <taxon>Eukaryota</taxon>
        <taxon>Viridiplantae</taxon>
        <taxon>Streptophyta</taxon>
        <taxon>Embryophyta</taxon>
        <taxon>Tracheophyta</taxon>
        <taxon>Spermatophyta</taxon>
        <taxon>Magnoliopsida</taxon>
        <taxon>eudicotyledons</taxon>
        <taxon>Gunneridae</taxon>
        <taxon>Pentapetalae</taxon>
        <taxon>asterids</taxon>
        <taxon>campanulids</taxon>
        <taxon>Asterales</taxon>
        <taxon>Asteraceae</taxon>
        <taxon>Asteroideae</taxon>
        <taxon>Anthemideae</taxon>
        <taxon>Anthemidinae</taxon>
        <taxon>Tanacetum</taxon>
    </lineage>
</organism>
<accession>A0A699UUT3</accession>
<sequence length="122" mass="14428">MPTILIEEMGKDQRPIYFVSRVIKGAELNHPIMDKLVLALIHAARRPKRYFQEHKITVLTNKPMRLLLLKPKKLGRISRWAIELEEHEIEFKPRNAIKAQILADFLVETQEEDDEIDFQNQE</sequence>
<dbReference type="GO" id="GO:0016787">
    <property type="term" value="F:hydrolase activity"/>
    <property type="evidence" value="ECO:0007669"/>
    <property type="project" value="UniProtKB-KW"/>
</dbReference>
<evidence type="ECO:0000256" key="4">
    <source>
        <dbReference type="ARBA" id="ARBA00022759"/>
    </source>
</evidence>
<dbReference type="GO" id="GO:0004519">
    <property type="term" value="F:endonuclease activity"/>
    <property type="evidence" value="ECO:0007669"/>
    <property type="project" value="UniProtKB-KW"/>
</dbReference>
<reference evidence="8" key="1">
    <citation type="journal article" date="2019" name="Sci. Rep.">
        <title>Draft genome of Tanacetum cinerariifolium, the natural source of mosquito coil.</title>
        <authorList>
            <person name="Yamashiro T."/>
            <person name="Shiraishi A."/>
            <person name="Satake H."/>
            <person name="Nakayama K."/>
        </authorList>
    </citation>
    <scope>NUCLEOTIDE SEQUENCE</scope>
</reference>
<dbReference type="Pfam" id="PF17917">
    <property type="entry name" value="RT_RNaseH"/>
    <property type="match status" value="1"/>
</dbReference>
<gene>
    <name evidence="8" type="ORF">Tci_897812</name>
</gene>
<keyword evidence="6 8" id="KW-0695">RNA-directed DNA polymerase</keyword>
<dbReference type="InterPro" id="IPR043502">
    <property type="entry name" value="DNA/RNA_pol_sf"/>
</dbReference>
<proteinExistence type="predicted"/>
<evidence type="ECO:0000256" key="1">
    <source>
        <dbReference type="ARBA" id="ARBA00022679"/>
    </source>
</evidence>
<evidence type="ECO:0000313" key="8">
    <source>
        <dbReference type="EMBL" id="GFD25843.1"/>
    </source>
</evidence>
<dbReference type="SUPFAM" id="SSF56672">
    <property type="entry name" value="DNA/RNA polymerases"/>
    <property type="match status" value="1"/>
</dbReference>